<comment type="subcellular location">
    <subcellularLocation>
        <location evidence="2">Endomembrane system</location>
    </subcellularLocation>
    <subcellularLocation>
        <location evidence="1">Membrane</location>
        <topology evidence="1">Single-pass membrane protein</topology>
    </subcellularLocation>
</comment>
<feature type="disulfide bond" evidence="13">
    <location>
        <begin position="822"/>
        <end position="837"/>
    </location>
</feature>
<dbReference type="InterPro" id="IPR036055">
    <property type="entry name" value="LDL_receptor-like_sf"/>
</dbReference>
<feature type="region of interest" description="Disordered" evidence="15">
    <location>
        <begin position="192"/>
        <end position="228"/>
    </location>
</feature>
<comment type="similarity">
    <text evidence="12">Belongs to the peptidase S1 family. CLIP subfamily.</text>
</comment>
<feature type="domain" description="Peptidase S1" evidence="16">
    <location>
        <begin position="490"/>
        <end position="744"/>
    </location>
</feature>
<keyword evidence="8" id="KW-1133">Transmembrane helix</keyword>
<dbReference type="AlphaFoldDB" id="A0AAW0SZ95"/>
<dbReference type="PROSITE" id="PS50068">
    <property type="entry name" value="LDLRA_2"/>
    <property type="match status" value="6"/>
</dbReference>
<feature type="disulfide bond" evidence="13">
    <location>
        <begin position="126"/>
        <end position="138"/>
    </location>
</feature>
<dbReference type="PRINTS" id="PR00261">
    <property type="entry name" value="LDLRECEPTOR"/>
</dbReference>
<dbReference type="SUPFAM" id="SSF57424">
    <property type="entry name" value="LDL receptor-like module"/>
    <property type="match status" value="6"/>
</dbReference>
<dbReference type="PROSITE" id="PS00135">
    <property type="entry name" value="TRYPSIN_SER"/>
    <property type="match status" value="1"/>
</dbReference>
<evidence type="ECO:0000256" key="9">
    <source>
        <dbReference type="ARBA" id="ARBA00023136"/>
    </source>
</evidence>
<keyword evidence="5" id="KW-0677">Repeat</keyword>
<organism evidence="18 19">
    <name type="scientific">Scylla paramamosain</name>
    <name type="common">Mud crab</name>
    <dbReference type="NCBI Taxonomy" id="85552"/>
    <lineage>
        <taxon>Eukaryota</taxon>
        <taxon>Metazoa</taxon>
        <taxon>Ecdysozoa</taxon>
        <taxon>Arthropoda</taxon>
        <taxon>Crustacea</taxon>
        <taxon>Multicrustacea</taxon>
        <taxon>Malacostraca</taxon>
        <taxon>Eumalacostraca</taxon>
        <taxon>Eucarida</taxon>
        <taxon>Decapoda</taxon>
        <taxon>Pleocyemata</taxon>
        <taxon>Brachyura</taxon>
        <taxon>Eubrachyura</taxon>
        <taxon>Portunoidea</taxon>
        <taxon>Portunidae</taxon>
        <taxon>Portuninae</taxon>
        <taxon>Scylla</taxon>
    </lineage>
</organism>
<dbReference type="Gene3D" id="4.10.400.10">
    <property type="entry name" value="Low-density Lipoprotein Receptor"/>
    <property type="match status" value="3"/>
</dbReference>
<dbReference type="Pfam" id="PF09342">
    <property type="entry name" value="DUF1986"/>
    <property type="match status" value="1"/>
</dbReference>
<dbReference type="SMART" id="SM00020">
    <property type="entry name" value="Tryp_SPc"/>
    <property type="match status" value="1"/>
</dbReference>
<dbReference type="Gene3D" id="4.10.1220.10">
    <property type="entry name" value="EGF-type module"/>
    <property type="match status" value="2"/>
</dbReference>
<dbReference type="InterPro" id="IPR002172">
    <property type="entry name" value="LDrepeatLR_classA_rpt"/>
</dbReference>
<keyword evidence="6" id="KW-0378">Hydrolase</keyword>
<evidence type="ECO:0000256" key="14">
    <source>
        <dbReference type="PROSITE-ProRule" id="PRU00196"/>
    </source>
</evidence>
<evidence type="ECO:0000256" key="7">
    <source>
        <dbReference type="ARBA" id="ARBA00022825"/>
    </source>
</evidence>
<evidence type="ECO:0000313" key="18">
    <source>
        <dbReference type="EMBL" id="KAK8380055.1"/>
    </source>
</evidence>
<dbReference type="InterPro" id="IPR001254">
    <property type="entry name" value="Trypsin_dom"/>
</dbReference>
<feature type="disulfide bond" evidence="13">
    <location>
        <begin position="324"/>
        <end position="336"/>
    </location>
</feature>
<protein>
    <submittedName>
        <fullName evidence="18">Uncharacterized protein</fullName>
    </submittedName>
</protein>
<dbReference type="InterPro" id="IPR015420">
    <property type="entry name" value="Peptidase_S1A_nudel"/>
</dbReference>
<proteinExistence type="inferred from homology"/>
<feature type="disulfide bond" evidence="13">
    <location>
        <begin position="757"/>
        <end position="775"/>
    </location>
</feature>
<dbReference type="CDD" id="cd00190">
    <property type="entry name" value="Tryp_SPc"/>
    <property type="match status" value="1"/>
</dbReference>
<dbReference type="FunFam" id="2.40.10.10:FF:000002">
    <property type="entry name" value="Transmembrane protease serine"/>
    <property type="match status" value="1"/>
</dbReference>
<keyword evidence="19" id="KW-1185">Reference proteome</keyword>
<dbReference type="GO" id="GO:0016192">
    <property type="term" value="P:vesicle-mediated transport"/>
    <property type="evidence" value="ECO:0007669"/>
    <property type="project" value="UniProtKB-ARBA"/>
</dbReference>
<evidence type="ECO:0000256" key="12">
    <source>
        <dbReference type="ARBA" id="ARBA00024195"/>
    </source>
</evidence>
<evidence type="ECO:0000256" key="1">
    <source>
        <dbReference type="ARBA" id="ARBA00004167"/>
    </source>
</evidence>
<dbReference type="InterPro" id="IPR033116">
    <property type="entry name" value="TRYPSIN_SER"/>
</dbReference>
<evidence type="ECO:0000256" key="10">
    <source>
        <dbReference type="ARBA" id="ARBA00023157"/>
    </source>
</evidence>
<feature type="domain" description="Peptidase S1" evidence="16">
    <location>
        <begin position="1"/>
        <end position="108"/>
    </location>
</feature>
<gene>
    <name evidence="18" type="ORF">O3P69_016598</name>
</gene>
<sequence>MCTVAGWGNLHEDGEDSLQLQQVDLPILASCEKETFFSDKEVLCAGYKEGQKDACQGDSGGPLMCTTPQGGWVQAGLVSFGRGCARPGNAGVYVRLSYHLDWIFAKLELMKDASNLPQESETIAECRGITCFLGEGACLPTQHVCDHQADCLEAEDEVSCGYEKDIVFETAESEPSYEAYKSSTFATTTTTTQKPETYYPDTSTITSTTTTTTPLPPTTTTDQPPSTTTTTIVNSAGAIETCVLFGIDEDNGTLSCVGDDFLCTRIPECLPRRNVCDGEPHCVDGTDELGCFCVDRLYSYGKDDFVCDGFYDCYDLSDEDCAPCGSQFVCALSQQCVPQEEVCDGKNNCRYGEDELFCIALINVHAPPERDRFGELTSQKEGRLVLRVEGVWDTICVDTLKQELGHRVCNFLGYETLDDLYYVEDSLYITPPSPQNHHTPRSKLAFTQVNNFNRTDRSHRVIRSTELQESFNATVEGSVATDISEEASVGVGGRKDVCRQVVFSCGEQKCGKVPLYFFTKVTPVWMYGGSPWAASVYVNGEYRCGGTLIHPLWLITSNSCMAGVSPEVESVWVVMGSMRRFGAPMRVWGAYEEGRQVGGAWLVGVSDILLLKLTKRMPKTNYISHLCLPTQKVSNLGPYSRCSMAGMSEEEDRESIGVPFSSTFNCPPHHICPDVKKDFKDICMESWAGVVACQLTQDNNPTWIGVGVWSYRRRAGNCNPALLHPLFTNEDLKEIHRILGYTNVVAVSSAVCEGRHCVPGVCVTPLQECDGRLECFDSSDESPACSAPTPRCRTYNYSENCECPRGWWTCLDNVCIPASALCDGVRDCANGEDELDCSCCKVLLFWSPEKRCDGQIDCADQSDEAFCGCQNDSQIFRCYSSKPLKCVSKERVCDETRDCPEGEDEAFCVTLVPHLRLEEDVLGNPKSYPSGFLMIRVSGKWFTYDYALWKSYLSHLICLQLGFSQAEETSVKFLSNDHVRRARGEAHGRERNEKVEHEPRHEKSLMKVVWIQCLTS</sequence>
<feature type="domain" description="SRCR" evidence="17">
    <location>
        <begin position="369"/>
        <end position="413"/>
    </location>
</feature>
<dbReference type="PANTHER" id="PTHR24270:SF61">
    <property type="entry name" value="EGF-LIKE DOMAIN-CONTAINING PROTEIN"/>
    <property type="match status" value="1"/>
</dbReference>
<dbReference type="InterPro" id="IPR009003">
    <property type="entry name" value="Peptidase_S1_PA"/>
</dbReference>
<dbReference type="GO" id="GO:0004252">
    <property type="term" value="F:serine-type endopeptidase activity"/>
    <property type="evidence" value="ECO:0007669"/>
    <property type="project" value="InterPro"/>
</dbReference>
<evidence type="ECO:0000256" key="5">
    <source>
        <dbReference type="ARBA" id="ARBA00022737"/>
    </source>
</evidence>
<dbReference type="Proteomes" id="UP001487740">
    <property type="component" value="Unassembled WGS sequence"/>
</dbReference>
<keyword evidence="3" id="KW-0645">Protease</keyword>
<dbReference type="InterPro" id="IPR001190">
    <property type="entry name" value="SRCR"/>
</dbReference>
<accession>A0AAW0SZ95</accession>
<feature type="disulfide bond" evidence="13">
    <location>
        <begin position="810"/>
        <end position="828"/>
    </location>
</feature>
<dbReference type="PROSITE" id="PS50287">
    <property type="entry name" value="SRCR_2"/>
    <property type="match status" value="2"/>
</dbReference>
<feature type="disulfide bond" evidence="13">
    <location>
        <begin position="145"/>
        <end position="160"/>
    </location>
</feature>
<feature type="disulfide bond" evidence="13">
    <location>
        <begin position="343"/>
        <end position="358"/>
    </location>
</feature>
<dbReference type="CDD" id="cd00112">
    <property type="entry name" value="LDLa"/>
    <property type="match status" value="3"/>
</dbReference>
<evidence type="ECO:0000256" key="2">
    <source>
        <dbReference type="ARBA" id="ARBA00004308"/>
    </source>
</evidence>
<keyword evidence="7" id="KW-0720">Serine protease</keyword>
<dbReference type="SMART" id="SM00192">
    <property type="entry name" value="LDLa"/>
    <property type="match status" value="6"/>
</dbReference>
<dbReference type="PANTHER" id="PTHR24270">
    <property type="entry name" value="LOW-DENSITY LIPOPROTEIN RECEPTOR-RELATED"/>
    <property type="match status" value="1"/>
</dbReference>
<dbReference type="InterPro" id="IPR023415">
    <property type="entry name" value="LDLR_class-A_CS"/>
</dbReference>
<feature type="domain" description="SRCR" evidence="17">
    <location>
        <begin position="915"/>
        <end position="966"/>
    </location>
</feature>
<evidence type="ECO:0000259" key="16">
    <source>
        <dbReference type="PROSITE" id="PS50240"/>
    </source>
</evidence>
<reference evidence="18 19" key="1">
    <citation type="submission" date="2023-03" db="EMBL/GenBank/DDBJ databases">
        <title>High-quality genome of Scylla paramamosain provides insights in environmental adaptation.</title>
        <authorList>
            <person name="Zhang L."/>
        </authorList>
    </citation>
    <scope>NUCLEOTIDE SEQUENCE [LARGE SCALE GENOMIC DNA]</scope>
    <source>
        <strain evidence="18">LZ_2023a</strain>
        <tissue evidence="18">Muscle</tissue>
    </source>
</reference>
<evidence type="ECO:0000256" key="3">
    <source>
        <dbReference type="ARBA" id="ARBA00022670"/>
    </source>
</evidence>
<dbReference type="GO" id="GO:0006508">
    <property type="term" value="P:proteolysis"/>
    <property type="evidence" value="ECO:0007669"/>
    <property type="project" value="UniProtKB-KW"/>
</dbReference>
<dbReference type="SUPFAM" id="SSF56487">
    <property type="entry name" value="SRCR-like"/>
    <property type="match status" value="1"/>
</dbReference>
<dbReference type="GO" id="GO:0005886">
    <property type="term" value="C:plasma membrane"/>
    <property type="evidence" value="ECO:0007669"/>
    <property type="project" value="TreeGrafter"/>
</dbReference>
<dbReference type="Gene3D" id="2.40.10.10">
    <property type="entry name" value="Trypsin-like serine proteases"/>
    <property type="match status" value="3"/>
</dbReference>
<dbReference type="InterPro" id="IPR043504">
    <property type="entry name" value="Peptidase_S1_PA_chymotrypsin"/>
</dbReference>
<feature type="disulfide bond" evidence="13">
    <location>
        <begin position="803"/>
        <end position="815"/>
    </location>
</feature>
<evidence type="ECO:0000256" key="4">
    <source>
        <dbReference type="ARBA" id="ARBA00022692"/>
    </source>
</evidence>
<dbReference type="PROSITE" id="PS01209">
    <property type="entry name" value="LDLRA_1"/>
    <property type="match status" value="2"/>
</dbReference>
<dbReference type="EMBL" id="JARAKH010000042">
    <property type="protein sequence ID" value="KAK8380055.1"/>
    <property type="molecule type" value="Genomic_DNA"/>
</dbReference>
<feature type="disulfide bond" evidence="13">
    <location>
        <begin position="276"/>
        <end position="291"/>
    </location>
</feature>
<evidence type="ECO:0000256" key="13">
    <source>
        <dbReference type="PROSITE-ProRule" id="PRU00124"/>
    </source>
</evidence>
<evidence type="ECO:0000259" key="17">
    <source>
        <dbReference type="PROSITE" id="PS50287"/>
    </source>
</evidence>
<keyword evidence="10 13" id="KW-1015">Disulfide bond</keyword>
<dbReference type="PROSITE" id="PS50240">
    <property type="entry name" value="TRYPSIN_DOM"/>
    <property type="match status" value="2"/>
</dbReference>
<evidence type="ECO:0000256" key="11">
    <source>
        <dbReference type="ARBA" id="ARBA00023180"/>
    </source>
</evidence>
<dbReference type="GO" id="GO:0012505">
    <property type="term" value="C:endomembrane system"/>
    <property type="evidence" value="ECO:0007669"/>
    <property type="project" value="UniProtKB-SubCell"/>
</dbReference>
<evidence type="ECO:0000256" key="6">
    <source>
        <dbReference type="ARBA" id="ARBA00022801"/>
    </source>
</evidence>
<dbReference type="Pfam" id="PF00057">
    <property type="entry name" value="Ldl_recept_a"/>
    <property type="match status" value="2"/>
</dbReference>
<dbReference type="InterPro" id="IPR050685">
    <property type="entry name" value="LDLR"/>
</dbReference>
<evidence type="ECO:0000313" key="19">
    <source>
        <dbReference type="Proteomes" id="UP001487740"/>
    </source>
</evidence>
<feature type="disulfide bond" evidence="13">
    <location>
        <begin position="893"/>
        <end position="908"/>
    </location>
</feature>
<keyword evidence="4" id="KW-0812">Transmembrane</keyword>
<dbReference type="InterPro" id="IPR036772">
    <property type="entry name" value="SRCR-like_dom_sf"/>
</dbReference>
<keyword evidence="11" id="KW-0325">Glycoprotein</keyword>
<evidence type="ECO:0000256" key="8">
    <source>
        <dbReference type="ARBA" id="ARBA00022989"/>
    </source>
</evidence>
<keyword evidence="9" id="KW-0472">Membrane</keyword>
<dbReference type="SUPFAM" id="SSF50494">
    <property type="entry name" value="Trypsin-like serine proteases"/>
    <property type="match status" value="2"/>
</dbReference>
<comment type="caution">
    <text evidence="18">The sequence shown here is derived from an EMBL/GenBank/DDBJ whole genome shotgun (WGS) entry which is preliminary data.</text>
</comment>
<comment type="caution">
    <text evidence="14">Lacks conserved residue(s) required for the propagation of feature annotation.</text>
</comment>
<dbReference type="Pfam" id="PF00089">
    <property type="entry name" value="Trypsin"/>
    <property type="match status" value="1"/>
</dbReference>
<evidence type="ECO:0000256" key="15">
    <source>
        <dbReference type="SAM" id="MobiDB-lite"/>
    </source>
</evidence>
<name>A0AAW0SZ95_SCYPA</name>